<name>A0A4R1NA81_9GAMM</name>
<keyword evidence="3" id="KW-0004">4Fe-4S</keyword>
<feature type="binding site" evidence="9">
    <location>
        <position position="546"/>
    </location>
    <ligand>
        <name>Ni(2+)</name>
        <dbReference type="ChEBI" id="CHEBI:49786"/>
    </ligand>
</feature>
<dbReference type="PANTHER" id="PTHR43485:SF1">
    <property type="entry name" value="FORMATE HYDROGENLYASE SUBUNIT 5-RELATED"/>
    <property type="match status" value="1"/>
</dbReference>
<dbReference type="GO" id="GO:0051539">
    <property type="term" value="F:4 iron, 4 sulfur cluster binding"/>
    <property type="evidence" value="ECO:0007669"/>
    <property type="project" value="UniProtKB-KW"/>
</dbReference>
<reference evidence="12 13" key="1">
    <citation type="submission" date="2019-02" db="EMBL/GenBank/DDBJ databases">
        <title>Investigation of anaerobic lignin degradation for improved lignocellulosic biofuels.</title>
        <authorList>
            <person name="Deangelis K."/>
        </authorList>
    </citation>
    <scope>NUCLEOTIDE SEQUENCE [LARGE SCALE GENOMIC DNA]</scope>
    <source>
        <strain evidence="12 13">159R</strain>
    </source>
</reference>
<evidence type="ECO:0000256" key="6">
    <source>
        <dbReference type="ARBA" id="ARBA00023004"/>
    </source>
</evidence>
<dbReference type="PANTHER" id="PTHR43485">
    <property type="entry name" value="HYDROGENASE-4 COMPONENT G"/>
    <property type="match status" value="1"/>
</dbReference>
<keyword evidence="6 9" id="KW-0408">Iron</keyword>
<evidence type="ECO:0000313" key="13">
    <source>
        <dbReference type="Proteomes" id="UP000294555"/>
    </source>
</evidence>
<dbReference type="InterPro" id="IPR052197">
    <property type="entry name" value="ComplexI_49kDa-like"/>
</dbReference>
<dbReference type="Gene3D" id="3.30.460.80">
    <property type="entry name" value="NADH:ubiquinone oxidoreductase, 30kDa subunit"/>
    <property type="match status" value="1"/>
</dbReference>
<dbReference type="InterPro" id="IPR001135">
    <property type="entry name" value="NADH_Q_OxRdtase_suD"/>
</dbReference>
<evidence type="ECO:0000256" key="3">
    <source>
        <dbReference type="ARBA" id="ARBA00022485"/>
    </source>
</evidence>
<keyword evidence="7" id="KW-0411">Iron-sulfur</keyword>
<dbReference type="GO" id="GO:0051287">
    <property type="term" value="F:NAD binding"/>
    <property type="evidence" value="ECO:0007669"/>
    <property type="project" value="InterPro"/>
</dbReference>
<dbReference type="GO" id="GO:0008137">
    <property type="term" value="F:NADH dehydrogenase (ubiquinone) activity"/>
    <property type="evidence" value="ECO:0007669"/>
    <property type="project" value="InterPro"/>
</dbReference>
<evidence type="ECO:0000256" key="5">
    <source>
        <dbReference type="ARBA" id="ARBA00023002"/>
    </source>
</evidence>
<comment type="cofactor">
    <cofactor evidence="1">
        <name>[4Fe-4S] cluster</name>
        <dbReference type="ChEBI" id="CHEBI:49883"/>
    </cofactor>
</comment>
<dbReference type="Pfam" id="PF00374">
    <property type="entry name" value="NiFeSe_Hases"/>
    <property type="match status" value="1"/>
</dbReference>
<evidence type="ECO:0000259" key="10">
    <source>
        <dbReference type="Pfam" id="PF00329"/>
    </source>
</evidence>
<comment type="cofactor">
    <cofactor evidence="9">
        <name>Ni(2+)</name>
        <dbReference type="ChEBI" id="CHEBI:49786"/>
    </cofactor>
</comment>
<feature type="binding site" evidence="9">
    <location>
        <position position="256"/>
    </location>
    <ligand>
        <name>Ni(2+)</name>
        <dbReference type="ChEBI" id="CHEBI:49786"/>
    </ligand>
</feature>
<comment type="cofactor">
    <cofactor evidence="9">
        <name>Fe cation</name>
        <dbReference type="ChEBI" id="CHEBI:24875"/>
    </cofactor>
</comment>
<gene>
    <name evidence="12" type="ORF">EZJ58_2418</name>
</gene>
<sequence>MTDNISNNLTDAPSGAFSEKKGGLGYLAQVHEKFPAAILAEEWQTANQLTITVKVNTLPEVVEFLYYNLGGWLPVLFGNDERTLCGDYAVYYVLSMEQGEKCWITVKALVSALTLEFPSVTPRVPAAVWGEREIRDMYGLIPVGLPDERRLVLPDDWPEDLYPLRKDSMDYRQRPAPTSDGETYPFENAAPGETRVVPIGPLHITSDEPGHFRLFVDGEQIVDADYRLFYVHRGMEKLAETRMGYNEVTFLSDRVCGICGFAHSVAYTSSVENALGIVVPPRAHAIRSILLEVERLHSHLLNIGLSSHFVGFDTGFMQFFRVREKSMTMAELLTGARKTYGMNLIGGVRRDILKDQRLKTQLLVAEMRKEFVQLVDMLLSTPNMAQRTQGIGILDRKTARDYSPVGPMIRASGFNRDLRFDHPYANYANLPKTLFTQDNGDVYSRLMVRVKEVLDSMAMIEYGLDNLPGGPLLTEGFTYQPHKFALGFVEAPRGEDVHWSMLGDNQKLFRWRCRAATYANWPVLRYMLRGNTVSDAPLIIGSLDPCYSCTDRVTLVDVNKRRAKTVPYQELERYGIERTHSPLK</sequence>
<dbReference type="GO" id="GO:0016651">
    <property type="term" value="F:oxidoreductase activity, acting on NAD(P)H"/>
    <property type="evidence" value="ECO:0007669"/>
    <property type="project" value="InterPro"/>
</dbReference>
<evidence type="ECO:0000256" key="2">
    <source>
        <dbReference type="ARBA" id="ARBA00005769"/>
    </source>
</evidence>
<dbReference type="SUPFAM" id="SSF56762">
    <property type="entry name" value="HydB/Nqo4-like"/>
    <property type="match status" value="1"/>
</dbReference>
<dbReference type="GO" id="GO:0016151">
    <property type="term" value="F:nickel cation binding"/>
    <property type="evidence" value="ECO:0007669"/>
    <property type="project" value="InterPro"/>
</dbReference>
<dbReference type="Pfam" id="PF00346">
    <property type="entry name" value="Complex1_49kDa"/>
    <property type="match status" value="1"/>
</dbReference>
<dbReference type="Pfam" id="PF00329">
    <property type="entry name" value="Complex1_30kDa"/>
    <property type="match status" value="1"/>
</dbReference>
<feature type="binding site" evidence="9">
    <location>
        <position position="549"/>
    </location>
    <ligand>
        <name>Fe cation</name>
        <dbReference type="ChEBI" id="CHEBI:24875"/>
    </ligand>
</feature>
<organism evidence="12 13">
    <name type="scientific">Sodalis ligni</name>
    <dbReference type="NCBI Taxonomy" id="2697027"/>
    <lineage>
        <taxon>Bacteria</taxon>
        <taxon>Pseudomonadati</taxon>
        <taxon>Pseudomonadota</taxon>
        <taxon>Gammaproteobacteria</taxon>
        <taxon>Enterobacterales</taxon>
        <taxon>Bruguierivoracaceae</taxon>
        <taxon>Sodalis</taxon>
    </lineage>
</organism>
<keyword evidence="8" id="KW-0520">NAD</keyword>
<evidence type="ECO:0000256" key="7">
    <source>
        <dbReference type="ARBA" id="ARBA00023014"/>
    </source>
</evidence>
<evidence type="ECO:0000256" key="4">
    <source>
        <dbReference type="ARBA" id="ARBA00022723"/>
    </source>
</evidence>
<evidence type="ECO:0000259" key="11">
    <source>
        <dbReference type="Pfam" id="PF00346"/>
    </source>
</evidence>
<keyword evidence="4 9" id="KW-0479">Metal-binding</keyword>
<dbReference type="InterPro" id="IPR037232">
    <property type="entry name" value="NADH_quin_OxRdtase_su_C/D-like"/>
</dbReference>
<evidence type="ECO:0000256" key="8">
    <source>
        <dbReference type="ARBA" id="ARBA00023027"/>
    </source>
</evidence>
<comment type="similarity">
    <text evidence="2">Belongs to the complex I 49 kDa subunit family.</text>
</comment>
<evidence type="ECO:0000313" key="12">
    <source>
        <dbReference type="EMBL" id="TCL04305.1"/>
    </source>
</evidence>
<feature type="domain" description="NADH:ubiquinone oxidoreductase 30kDa subunit" evidence="10">
    <location>
        <begin position="51"/>
        <end position="168"/>
    </location>
</feature>
<dbReference type="EMBL" id="SJOI01000001">
    <property type="protein sequence ID" value="TCL04305.1"/>
    <property type="molecule type" value="Genomic_DNA"/>
</dbReference>
<evidence type="ECO:0000256" key="9">
    <source>
        <dbReference type="PIRSR" id="PIRSR601501-1"/>
    </source>
</evidence>
<feature type="domain" description="NADH-quinone oxidoreductase subunit D" evidence="11">
    <location>
        <begin position="310"/>
        <end position="479"/>
    </location>
</feature>
<feature type="binding site" evidence="9">
    <location>
        <position position="259"/>
    </location>
    <ligand>
        <name>Fe cation</name>
        <dbReference type="ChEBI" id="CHEBI:24875"/>
    </ligand>
</feature>
<dbReference type="Proteomes" id="UP000294555">
    <property type="component" value="Unassembled WGS sequence"/>
</dbReference>
<protein>
    <submittedName>
        <fullName evidence="12">Hydrogenase-4 component G</fullName>
    </submittedName>
</protein>
<dbReference type="InterPro" id="IPR001268">
    <property type="entry name" value="NADH_UbQ_OxRdtase_30kDa_su"/>
</dbReference>
<keyword evidence="9" id="KW-0533">Nickel</keyword>
<dbReference type="Gene3D" id="1.10.645.10">
    <property type="entry name" value="Cytochrome-c3 Hydrogenase, chain B"/>
    <property type="match status" value="1"/>
</dbReference>
<comment type="caution">
    <text evidence="12">The sequence shown here is derived from an EMBL/GenBank/DDBJ whole genome shotgun (WGS) entry which is preliminary data.</text>
</comment>
<keyword evidence="13" id="KW-1185">Reference proteome</keyword>
<dbReference type="InterPro" id="IPR029014">
    <property type="entry name" value="NiFe-Hase_large"/>
</dbReference>
<dbReference type="PROSITE" id="PS00535">
    <property type="entry name" value="COMPLEX1_49K"/>
    <property type="match status" value="1"/>
</dbReference>
<keyword evidence="5" id="KW-0560">Oxidoreductase</keyword>
<dbReference type="FunFam" id="1.10.645.10:FF:000004">
    <property type="entry name" value="Hydrogenase 3, large subunit"/>
    <property type="match status" value="1"/>
</dbReference>
<dbReference type="AlphaFoldDB" id="A0A4R1NA81"/>
<proteinExistence type="inferred from homology"/>
<feature type="binding site" evidence="9">
    <location>
        <position position="259"/>
    </location>
    <ligand>
        <name>Ni(2+)</name>
        <dbReference type="ChEBI" id="CHEBI:49786"/>
    </ligand>
</feature>
<dbReference type="SUPFAM" id="SSF143243">
    <property type="entry name" value="Nqo5-like"/>
    <property type="match status" value="1"/>
</dbReference>
<dbReference type="InterPro" id="IPR014029">
    <property type="entry name" value="NADH_UbQ_OxRdtase_49kDa_CS"/>
</dbReference>
<accession>A0A4R1NA81</accession>
<dbReference type="GO" id="GO:0048038">
    <property type="term" value="F:quinone binding"/>
    <property type="evidence" value="ECO:0007669"/>
    <property type="project" value="InterPro"/>
</dbReference>
<keyword evidence="9" id="KW-0460">Magnesium</keyword>
<dbReference type="InterPro" id="IPR001501">
    <property type="entry name" value="Ni-dep_hyd_lsu"/>
</dbReference>
<evidence type="ECO:0000256" key="1">
    <source>
        <dbReference type="ARBA" id="ARBA00001966"/>
    </source>
</evidence>
<feature type="binding site" evidence="9">
    <location>
        <position position="236"/>
    </location>
    <ligand>
        <name>Mg(2+)</name>
        <dbReference type="ChEBI" id="CHEBI:18420"/>
    </ligand>
</feature>